<accession>A0A6J7E4E3</accession>
<protein>
    <submittedName>
        <fullName evidence="1">Unannotated protein</fullName>
    </submittedName>
</protein>
<gene>
    <name evidence="1" type="ORF">UFOPK3364_00984</name>
</gene>
<evidence type="ECO:0000313" key="1">
    <source>
        <dbReference type="EMBL" id="CAB4875409.1"/>
    </source>
</evidence>
<dbReference type="EMBL" id="CAFBLO010000113">
    <property type="protein sequence ID" value="CAB4875409.1"/>
    <property type="molecule type" value="Genomic_DNA"/>
</dbReference>
<reference evidence="1" key="1">
    <citation type="submission" date="2020-05" db="EMBL/GenBank/DDBJ databases">
        <authorList>
            <person name="Chiriac C."/>
            <person name="Salcher M."/>
            <person name="Ghai R."/>
            <person name="Kavagutti S V."/>
        </authorList>
    </citation>
    <scope>NUCLEOTIDE SEQUENCE</scope>
</reference>
<sequence>MALVVDNGFSVFAFFYRKVNGKDSAGSVSVIIGELRLLDKSFTCCEYEIFRCRIVSDVEYLRNRFAWQEREQVCNVLTFRVTRRLGDLITFGAIHAAFVSEEQQPMVCCCDQEVLYNVVGAQFCTLDAFTATVLGTIVVAARSLNVTITSNGDNDFFLGNKVLVAQIAFAWDNRGAPIITIFLDNLS</sequence>
<dbReference type="AlphaFoldDB" id="A0A6J7E4E3"/>
<name>A0A6J7E4E3_9ZZZZ</name>
<organism evidence="1">
    <name type="scientific">freshwater metagenome</name>
    <dbReference type="NCBI Taxonomy" id="449393"/>
    <lineage>
        <taxon>unclassified sequences</taxon>
        <taxon>metagenomes</taxon>
        <taxon>ecological metagenomes</taxon>
    </lineage>
</organism>
<proteinExistence type="predicted"/>